<proteinExistence type="predicted"/>
<dbReference type="InterPro" id="IPR011335">
    <property type="entry name" value="Restrct_endonuc-II-like"/>
</dbReference>
<dbReference type="Proteomes" id="UP001064971">
    <property type="component" value="Chromosome"/>
</dbReference>
<sequence length="68" mass="7725">MALDLIPASLREKYEVHEWKHACAILAMDFPEEWQDIVDLLNDFRFCQSWITSGAATRAGWPTPSTGS</sequence>
<evidence type="ECO:0000313" key="2">
    <source>
        <dbReference type="Proteomes" id="UP001064971"/>
    </source>
</evidence>
<evidence type="ECO:0000313" key="1">
    <source>
        <dbReference type="EMBL" id="BDP40655.1"/>
    </source>
</evidence>
<accession>A0ABN6RBE3</accession>
<organism evidence="1 2">
    <name type="scientific">Deinococcus aetherius</name>
    <dbReference type="NCBI Taxonomy" id="200252"/>
    <lineage>
        <taxon>Bacteria</taxon>
        <taxon>Thermotogati</taxon>
        <taxon>Deinococcota</taxon>
        <taxon>Deinococci</taxon>
        <taxon>Deinococcales</taxon>
        <taxon>Deinococcaceae</taxon>
        <taxon>Deinococcus</taxon>
    </lineage>
</organism>
<dbReference type="Pfam" id="PF09195">
    <property type="entry name" value="Endonuc-BglII"/>
    <property type="match status" value="1"/>
</dbReference>
<dbReference type="EMBL" id="AP026560">
    <property type="protein sequence ID" value="BDP40655.1"/>
    <property type="molecule type" value="Genomic_DNA"/>
</dbReference>
<gene>
    <name evidence="1" type="ORF">DAETH_06240</name>
</gene>
<dbReference type="SUPFAM" id="SSF52980">
    <property type="entry name" value="Restriction endonuclease-like"/>
    <property type="match status" value="1"/>
</dbReference>
<reference evidence="1" key="1">
    <citation type="submission" date="2022-07" db="EMBL/GenBank/DDBJ databases">
        <title>Complete Genome Sequence of the Radioresistant Bacterium Deinococcus aetherius ST0316, Isolated from the Air Dust collected in Lower Stratosphere above Japan.</title>
        <authorList>
            <person name="Satoh K."/>
            <person name="Hagiwara K."/>
            <person name="Katsumata K."/>
            <person name="Kubo A."/>
            <person name="Yokobori S."/>
            <person name="Yamagishi A."/>
            <person name="Oono Y."/>
            <person name="Narumi I."/>
        </authorList>
    </citation>
    <scope>NUCLEOTIDE SEQUENCE</scope>
    <source>
        <strain evidence="1">ST0316</strain>
    </source>
</reference>
<keyword evidence="2" id="KW-1185">Reference proteome</keyword>
<protein>
    <submittedName>
        <fullName evidence="1">Uncharacterized protein</fullName>
    </submittedName>
</protein>
<name>A0ABN6RBE3_9DEIO</name>
<dbReference type="InterPro" id="IPR015278">
    <property type="entry name" value="BglII-like"/>
</dbReference>